<evidence type="ECO:0000256" key="1">
    <source>
        <dbReference type="SAM" id="MobiDB-lite"/>
    </source>
</evidence>
<evidence type="ECO:0000313" key="2">
    <source>
        <dbReference type="EMBL" id="CAB4673399.1"/>
    </source>
</evidence>
<gene>
    <name evidence="2" type="ORF">UFOPK2282_01203</name>
</gene>
<feature type="compositionally biased region" description="Polar residues" evidence="1">
    <location>
        <begin position="15"/>
        <end position="33"/>
    </location>
</feature>
<feature type="region of interest" description="Disordered" evidence="1">
    <location>
        <begin position="1"/>
        <end position="49"/>
    </location>
</feature>
<sequence length="90" mass="9275">MPPTAAAVISDDTAEPTNTPLFQSNDSVTSGTVVSRRPPNNIASIGTPAGSSQLGAIDGHWFAGAANREFGWLEGSSDAGVQSLPFQSMR</sequence>
<dbReference type="AlphaFoldDB" id="A0A6J6MIY4"/>
<name>A0A6J6MIY4_9ZZZZ</name>
<accession>A0A6J6MIY4</accession>
<dbReference type="EMBL" id="CAEZWR010000159">
    <property type="protein sequence ID" value="CAB4673399.1"/>
    <property type="molecule type" value="Genomic_DNA"/>
</dbReference>
<proteinExistence type="predicted"/>
<organism evidence="2">
    <name type="scientific">freshwater metagenome</name>
    <dbReference type="NCBI Taxonomy" id="449393"/>
    <lineage>
        <taxon>unclassified sequences</taxon>
        <taxon>metagenomes</taxon>
        <taxon>ecological metagenomes</taxon>
    </lineage>
</organism>
<reference evidence="2" key="1">
    <citation type="submission" date="2020-05" db="EMBL/GenBank/DDBJ databases">
        <authorList>
            <person name="Chiriac C."/>
            <person name="Salcher M."/>
            <person name="Ghai R."/>
            <person name="Kavagutti S V."/>
        </authorList>
    </citation>
    <scope>NUCLEOTIDE SEQUENCE</scope>
</reference>
<protein>
    <submittedName>
        <fullName evidence="2">Unannotated protein</fullName>
    </submittedName>
</protein>